<feature type="modified residue" description="Pros-methylhistidine" evidence="12">
    <location>
        <position position="260"/>
    </location>
</feature>
<feature type="domain" description="Methyl-coenzyme M reductase alpha subunit N-terminal" evidence="14">
    <location>
        <begin position="5"/>
        <end position="271"/>
    </location>
</feature>
<dbReference type="InterPro" id="IPR008924">
    <property type="entry name" value="Me_CoM_Rdtase_asu/bsu_C"/>
</dbReference>
<dbReference type="Gene3D" id="3.90.390.10">
    <property type="entry name" value="Methyl-coenzyme M Reductase, Chain A, domain 1"/>
    <property type="match status" value="1"/>
</dbReference>
<keyword evidence="7 10" id="KW-0479">Metal-binding</keyword>
<evidence type="ECO:0000256" key="1">
    <source>
        <dbReference type="ARBA" id="ARBA00005149"/>
    </source>
</evidence>
<name>A0A2A2H953_METBR</name>
<evidence type="ECO:0000259" key="14">
    <source>
        <dbReference type="Pfam" id="PF02745"/>
    </source>
</evidence>
<dbReference type="OrthoDB" id="52468at2157"/>
<evidence type="ECO:0000256" key="3">
    <source>
        <dbReference type="ARBA" id="ARBA00011155"/>
    </source>
</evidence>
<proteinExistence type="inferred from homology"/>
<keyword evidence="6 10" id="KW-0808">Transferase</keyword>
<comment type="pathway">
    <text evidence="1 10">One-carbon metabolism; methyl-coenzyme M reduction; methane from methyl-coenzyme M: step 1/1.</text>
</comment>
<evidence type="ECO:0000256" key="11">
    <source>
        <dbReference type="PIRSR" id="PIRSR000262-1"/>
    </source>
</evidence>
<dbReference type="InterPro" id="IPR009047">
    <property type="entry name" value="Me_CoM_Rdtase_asu_C"/>
</dbReference>
<evidence type="ECO:0000256" key="7">
    <source>
        <dbReference type="ARBA" id="ARBA00022723"/>
    </source>
</evidence>
<dbReference type="Gene3D" id="3.30.70.470">
    <property type="match status" value="1"/>
</dbReference>
<evidence type="ECO:0000256" key="4">
    <source>
        <dbReference type="ARBA" id="ARBA00022481"/>
    </source>
</evidence>
<dbReference type="InterPro" id="IPR003183">
    <property type="entry name" value="Me_CoM_Rdtase_asu_N"/>
</dbReference>
<comment type="cofactor">
    <cofactor evidence="10">
        <name>coenzyme F430</name>
        <dbReference type="ChEBI" id="CHEBI:60540"/>
    </cofactor>
    <text evidence="10">Binds 2 coenzyme F430 non-covalently per MCR complex. Coenzyme F430 is a yellow nickel porphinoid. Methyl-coenzyme-M reductase is activated when the enzyme-bound coenzyme F430 is reduced to the Ni(I) oxidation state.</text>
</comment>
<keyword evidence="5 10" id="KW-0533">Nickel</keyword>
<sequence length="551" mass="60167">MIDEKKLFAKALKGKFDEDPNENHTNFYCFGGWEQSARKKEFNAEAEKLMEERGGVPFYNPDIGVPLGQRKLMAYKVSGTDSYVEGDDLHFLNNAAIQQLLDDIKRTVIVGMDTGHAVLEKRLGVEVTPETINEYMETINHALPGGAVVQEHMVEVNPGLVGDCYAKIFTGDDNLADELDKRVLIDINKEFPEEQAEMLKKYVGKKTYQVSRVPTAVVRSCDGGTVSRWSAMQIGMSFISAYKLCAGEAAIADFSYAAKHADVIGMGAILPSRRARGPNEPGGIQFGVLADMIQTSRVSEDPAKVSLEVIGAGAAIYDQIWLGSYMSGGVGFTQYATAAYTDDILDDFLYYGKEYVEDKFGLCQAKADMDVVKDITTEVTLYGMEQYEIPTLLESHFGGSQRAAVAAAAAGCSTAFATGNSNAGINGWYLSQILHKEVHSRLGFYGYDLQDQCGASNSLSVRSDEGLIHELRGPNYPNYAMNVGHQPEYAGIAQAPHAARGDAFCVNPLIKIAFADKNLTFDFTAPRECIAKGALREFLPSGERDLISPAN</sequence>
<dbReference type="AlphaFoldDB" id="A0A2A2H953"/>
<dbReference type="GO" id="GO:0015948">
    <property type="term" value="P:methanogenesis"/>
    <property type="evidence" value="ECO:0007669"/>
    <property type="project" value="UniProtKB-UniRule"/>
</dbReference>
<dbReference type="Pfam" id="PF02745">
    <property type="entry name" value="MCR_alpha_N"/>
    <property type="match status" value="1"/>
</dbReference>
<evidence type="ECO:0000256" key="6">
    <source>
        <dbReference type="ARBA" id="ARBA00022679"/>
    </source>
</evidence>
<dbReference type="InterPro" id="IPR015823">
    <property type="entry name" value="Me_CoM_Rdtase_asu_N_sub2"/>
</dbReference>
<evidence type="ECO:0000256" key="10">
    <source>
        <dbReference type="PIRNR" id="PIRNR000262"/>
    </source>
</evidence>
<keyword evidence="4" id="KW-0488">Methylation</keyword>
<evidence type="ECO:0000256" key="12">
    <source>
        <dbReference type="PIRSR" id="PIRSR000262-2"/>
    </source>
</evidence>
<dbReference type="GO" id="GO:0050524">
    <property type="term" value="F:coenzyme-B sulfoethylthiotransferase activity"/>
    <property type="evidence" value="ECO:0007669"/>
    <property type="project" value="UniProtKB-UniRule"/>
</dbReference>
<evidence type="ECO:0000256" key="5">
    <source>
        <dbReference type="ARBA" id="ARBA00022596"/>
    </source>
</evidence>
<evidence type="ECO:0000256" key="2">
    <source>
        <dbReference type="ARBA" id="ARBA00010434"/>
    </source>
</evidence>
<evidence type="ECO:0000313" key="16">
    <source>
        <dbReference type="Proteomes" id="UP000217784"/>
    </source>
</evidence>
<dbReference type="NCBIfam" id="TIGR03256">
    <property type="entry name" value="met_CoM_red_alp"/>
    <property type="match status" value="1"/>
</dbReference>
<feature type="modified residue" description="5-methylarginine" evidence="12">
    <location>
        <position position="274"/>
    </location>
</feature>
<dbReference type="PIRSF" id="PIRSF000262">
    <property type="entry name" value="MCR_alpha"/>
    <property type="match status" value="1"/>
</dbReference>
<comment type="catalytic activity">
    <reaction evidence="9">
        <text>coenzyme B + methyl-coenzyme M = methane + coenzyme M-coenzyme B heterodisulfide</text>
        <dbReference type="Rhea" id="RHEA:12532"/>
        <dbReference type="ChEBI" id="CHEBI:16183"/>
        <dbReference type="ChEBI" id="CHEBI:58286"/>
        <dbReference type="ChEBI" id="CHEBI:58411"/>
        <dbReference type="ChEBI" id="CHEBI:58596"/>
        <dbReference type="EC" id="2.8.4.1"/>
    </reaction>
    <physiologicalReaction direction="left-to-right" evidence="9">
        <dbReference type="Rhea" id="RHEA:12533"/>
    </physiologicalReaction>
</comment>
<keyword evidence="16" id="KW-1185">Reference proteome</keyword>
<evidence type="ECO:0000313" key="15">
    <source>
        <dbReference type="EMBL" id="PAV05908.1"/>
    </source>
</evidence>
<feature type="domain" description="Methyl-coenzyme M reductase alpha subunit C-terminal" evidence="13">
    <location>
        <begin position="318"/>
        <end position="442"/>
    </location>
</feature>
<reference evidence="15 16" key="1">
    <citation type="journal article" date="2017" name="BMC Genomics">
        <title>Genomic analysis of methanogenic archaea reveals a shift towards energy conservation.</title>
        <authorList>
            <person name="Gilmore S.P."/>
            <person name="Henske J.K."/>
            <person name="Sexton J.A."/>
            <person name="Solomon K.V."/>
            <person name="Seppala S."/>
            <person name="Yoo J.I."/>
            <person name="Huyett L.M."/>
            <person name="Pressman A."/>
            <person name="Cogan J.Z."/>
            <person name="Kivenson V."/>
            <person name="Peng X."/>
            <person name="Tan Y."/>
            <person name="Valentine D.L."/>
            <person name="O'Malley M.A."/>
        </authorList>
    </citation>
    <scope>NUCLEOTIDE SEQUENCE [LARGE SCALE GENOMIC DNA]</scope>
    <source>
        <strain evidence="15 16">M.o.H.</strain>
    </source>
</reference>
<comment type="similarity">
    <text evidence="2">Belongs to the methyl-coenzyme M reductase alpha subunit family.</text>
</comment>
<dbReference type="GO" id="GO:0046872">
    <property type="term" value="F:metal ion binding"/>
    <property type="evidence" value="ECO:0007669"/>
    <property type="project" value="UniProtKB-UniRule"/>
</dbReference>
<dbReference type="Proteomes" id="UP000217784">
    <property type="component" value="Unassembled WGS sequence"/>
</dbReference>
<dbReference type="EMBL" id="LMVM01000001">
    <property type="protein sequence ID" value="PAV05908.1"/>
    <property type="molecule type" value="Genomic_DNA"/>
</dbReference>
<gene>
    <name evidence="15" type="ORF">ASJ80_13685</name>
</gene>
<accession>A0A2A2H953</accession>
<comment type="function">
    <text evidence="10">Component of the methyl-coenzyme M reductase (MCR) I that catalyzes the reductive cleavage of methyl-coenzyme M (CoM-S-CH3 or 2-(methylthio)ethanesulfonate) using coenzyme B (CoB or 7-mercaptoheptanoylthreonine phosphate) as reductant which results in the production of methane and the mixed heterodisulfide of CoB and CoM (CoM-S-S-CoB). This is the final step in methanogenesis.</text>
</comment>
<dbReference type="SUPFAM" id="SSF48081">
    <property type="entry name" value="Methyl-coenzyme M reductase alpha and beta chain C-terminal domain"/>
    <property type="match status" value="1"/>
</dbReference>
<keyword evidence="8 10" id="KW-0484">Methanogenesis</keyword>
<dbReference type="SUPFAM" id="SSF55088">
    <property type="entry name" value="Methyl-coenzyme M reductase subunits"/>
    <property type="match status" value="1"/>
</dbReference>
<organism evidence="15 16">
    <name type="scientific">Methanobacterium bryantii</name>
    <dbReference type="NCBI Taxonomy" id="2161"/>
    <lineage>
        <taxon>Archaea</taxon>
        <taxon>Methanobacteriati</taxon>
        <taxon>Methanobacteriota</taxon>
        <taxon>Methanomada group</taxon>
        <taxon>Methanobacteria</taxon>
        <taxon>Methanobacteriales</taxon>
        <taxon>Methanobacteriaceae</taxon>
        <taxon>Methanobacterium</taxon>
    </lineage>
</organism>
<dbReference type="UniPathway" id="UPA00646">
    <property type="reaction ID" value="UER00699"/>
</dbReference>
<dbReference type="Gene3D" id="1.20.840.10">
    <property type="entry name" value="Methyl-coenzyme M reductase, alpha/beta subunit, C-terminal"/>
    <property type="match status" value="1"/>
</dbReference>
<dbReference type="EC" id="2.8.4.1" evidence="10"/>
<evidence type="ECO:0000256" key="8">
    <source>
        <dbReference type="ARBA" id="ARBA00022994"/>
    </source>
</evidence>
<evidence type="ECO:0000256" key="9">
    <source>
        <dbReference type="ARBA" id="ARBA00047772"/>
    </source>
</evidence>
<dbReference type="InterPro" id="IPR015811">
    <property type="entry name" value="Me_CoM_Rdtase_asu_N_sub1"/>
</dbReference>
<dbReference type="InterPro" id="IPR016212">
    <property type="entry name" value="Me_CoM_Rdtase_asu"/>
</dbReference>
<dbReference type="InterPro" id="IPR009024">
    <property type="entry name" value="Me_CoM_Rdtase_Fd-like_fold"/>
</dbReference>
<evidence type="ECO:0000259" key="13">
    <source>
        <dbReference type="Pfam" id="PF02249"/>
    </source>
</evidence>
<protein>
    <recommendedName>
        <fullName evidence="10">Methyl-coenzyme M reductase subunit alpha</fullName>
        <ecNumber evidence="10">2.8.4.1</ecNumber>
    </recommendedName>
</protein>
<feature type="binding site" description="axial binding residue" evidence="11">
    <location>
        <position position="150"/>
    </location>
    <ligand>
        <name>coenzyme F430</name>
        <dbReference type="ChEBI" id="CHEBI:60540"/>
    </ligand>
    <ligandPart>
        <name>Ni</name>
        <dbReference type="ChEBI" id="CHEBI:28112"/>
    </ligandPart>
</feature>
<comment type="subunit">
    <text evidence="10">Hexamer of two alpha, two beta, and two gamma chains.</text>
</comment>
<comment type="caution">
    <text evidence="15">The sequence shown here is derived from an EMBL/GenBank/DDBJ whole genome shotgun (WGS) entry which is preliminary data.</text>
</comment>
<comment type="subunit">
    <text evidence="3">MCR is a hexamer of two alpha, two beta, and two gamma chains, forming a dimer of heterotrimers.</text>
</comment>
<dbReference type="Pfam" id="PF02249">
    <property type="entry name" value="MCR_alpha"/>
    <property type="match status" value="1"/>
</dbReference>